<reference evidence="1" key="1">
    <citation type="submission" date="2023-06" db="EMBL/GenBank/DDBJ databases">
        <title>Genome-scale phylogeny and comparative genomics of the fungal order Sordariales.</title>
        <authorList>
            <consortium name="Lawrence Berkeley National Laboratory"/>
            <person name="Hensen N."/>
            <person name="Bonometti L."/>
            <person name="Westerberg I."/>
            <person name="Brannstrom I.O."/>
            <person name="Guillou S."/>
            <person name="Cros-Aarteil S."/>
            <person name="Calhoun S."/>
            <person name="Haridas S."/>
            <person name="Kuo A."/>
            <person name="Mondo S."/>
            <person name="Pangilinan J."/>
            <person name="Riley R."/>
            <person name="Labutti K."/>
            <person name="Andreopoulos B."/>
            <person name="Lipzen A."/>
            <person name="Chen C."/>
            <person name="Yanf M."/>
            <person name="Daum C."/>
            <person name="Ng V."/>
            <person name="Clum A."/>
            <person name="Steindorff A."/>
            <person name="Ohm R."/>
            <person name="Martin F."/>
            <person name="Silar P."/>
            <person name="Natvig D."/>
            <person name="Lalanne C."/>
            <person name="Gautier V."/>
            <person name="Ament-Velasquez S.L."/>
            <person name="Kruys A."/>
            <person name="Hutchinson M.I."/>
            <person name="Powell A.J."/>
            <person name="Barry K."/>
            <person name="Miller A.N."/>
            <person name="Grigoriev I.V."/>
            <person name="Debuchy R."/>
            <person name="Gladieux P."/>
            <person name="Thoren M.H."/>
            <person name="Johannesson H."/>
        </authorList>
    </citation>
    <scope>NUCLEOTIDE SEQUENCE</scope>
    <source>
        <strain evidence="1">8032-3</strain>
    </source>
</reference>
<sequence>MYHRLPTLLFCRCLAPSLQLSNWRVARGGWESPHGDSLFASHLLPGISQAASGSLSLKPFVIPCCYSPPTSHITVTFVSLMMSWLAWVSNHLLRRFEKQIVIPHASITPHTPPSPEEGGWFACTSAATNGPQGTAKPDGGHYLYTRFGFGGVATVPSSSLRMMGFRSCFILRLVIRWLQANRDTHATEHGVVLRNRQGMTSKLPSCTSNGCCSWPHIPEAKSNYSQAACTSLVPCIF</sequence>
<keyword evidence="2" id="KW-1185">Reference proteome</keyword>
<comment type="caution">
    <text evidence="1">The sequence shown here is derived from an EMBL/GenBank/DDBJ whole genome shotgun (WGS) entry which is preliminary data.</text>
</comment>
<organism evidence="1 2">
    <name type="scientific">Phialemonium atrogriseum</name>
    <dbReference type="NCBI Taxonomy" id="1093897"/>
    <lineage>
        <taxon>Eukaryota</taxon>
        <taxon>Fungi</taxon>
        <taxon>Dikarya</taxon>
        <taxon>Ascomycota</taxon>
        <taxon>Pezizomycotina</taxon>
        <taxon>Sordariomycetes</taxon>
        <taxon>Sordariomycetidae</taxon>
        <taxon>Cephalothecales</taxon>
        <taxon>Cephalothecaceae</taxon>
        <taxon>Phialemonium</taxon>
    </lineage>
</organism>
<name>A0AAJ0FDB7_9PEZI</name>
<proteinExistence type="predicted"/>
<dbReference type="Proteomes" id="UP001244011">
    <property type="component" value="Unassembled WGS sequence"/>
</dbReference>
<dbReference type="EMBL" id="MU839020">
    <property type="protein sequence ID" value="KAK1764426.1"/>
    <property type="molecule type" value="Genomic_DNA"/>
</dbReference>
<dbReference type="GeneID" id="85305751"/>
<accession>A0AAJ0FDB7</accession>
<evidence type="ECO:0000313" key="2">
    <source>
        <dbReference type="Proteomes" id="UP001244011"/>
    </source>
</evidence>
<protein>
    <submittedName>
        <fullName evidence="1">Uncharacterized protein</fullName>
    </submittedName>
</protein>
<dbReference type="RefSeq" id="XP_060280639.1">
    <property type="nucleotide sequence ID" value="XM_060422564.1"/>
</dbReference>
<evidence type="ECO:0000313" key="1">
    <source>
        <dbReference type="EMBL" id="KAK1764426.1"/>
    </source>
</evidence>
<dbReference type="AlphaFoldDB" id="A0AAJ0FDB7"/>
<gene>
    <name evidence="1" type="ORF">QBC33DRAFT_198567</name>
</gene>